<dbReference type="InterPro" id="IPR023210">
    <property type="entry name" value="NADP_OxRdtase_dom"/>
</dbReference>
<evidence type="ECO:0000259" key="2">
    <source>
        <dbReference type="Pfam" id="PF00248"/>
    </source>
</evidence>
<dbReference type="PRINTS" id="PR00069">
    <property type="entry name" value="ALDKETRDTASE"/>
</dbReference>
<evidence type="ECO:0000256" key="1">
    <source>
        <dbReference type="ARBA" id="ARBA00023002"/>
    </source>
</evidence>
<dbReference type="InterPro" id="IPR050523">
    <property type="entry name" value="AKR_Detox_Biosynth"/>
</dbReference>
<dbReference type="InterPro" id="IPR036812">
    <property type="entry name" value="NAD(P)_OxRdtase_dom_sf"/>
</dbReference>
<organism evidence="3 4">
    <name type="scientific">Promicromonospora kroppenstedtii</name>
    <dbReference type="NCBI Taxonomy" id="440482"/>
    <lineage>
        <taxon>Bacteria</taxon>
        <taxon>Bacillati</taxon>
        <taxon>Actinomycetota</taxon>
        <taxon>Actinomycetes</taxon>
        <taxon>Micrococcales</taxon>
        <taxon>Promicromonosporaceae</taxon>
        <taxon>Promicromonospora</taxon>
    </lineage>
</organism>
<name>A0ABW7XH78_9MICO</name>
<dbReference type="Pfam" id="PF00248">
    <property type="entry name" value="Aldo_ket_red"/>
    <property type="match status" value="1"/>
</dbReference>
<evidence type="ECO:0000313" key="4">
    <source>
        <dbReference type="Proteomes" id="UP001611580"/>
    </source>
</evidence>
<accession>A0ABW7XH78</accession>
<dbReference type="InterPro" id="IPR020471">
    <property type="entry name" value="AKR"/>
</dbReference>
<protein>
    <submittedName>
        <fullName evidence="3">Aldo/keto reductase</fullName>
    </submittedName>
</protein>
<sequence length="329" mass="35248">MSDLPLRRLGRSGLSVPVVGLGCNNLGRTGTVTETAEGTAALIDAAIDAGVTFFDTADAYGARPGLSEELLGAALRGRRDDMLIATKFGLDLHGANGQDFGARGSRRYIVRAAEASLRRLGTDWIDLYQLHAPDPATPLDETLAALDDLVRAGKVRYVGHSNFRGWQVADAEHVARGTGGTGRTGGTGGTRFVSAQNKYSLLARGLEREVLPAAREYGIGVLPYHPLENGLLTGKYTGGARPDGSRLVTTKQQLLDTAPWAALDRFGTFCRERGVTETDVAFSWLLTRPEVSSVIAGATRPEQVRGNARAWTWTPTAEDLAELDEIFPV</sequence>
<dbReference type="PANTHER" id="PTHR43364:SF4">
    <property type="entry name" value="NAD(P)-LINKED OXIDOREDUCTASE SUPERFAMILY PROTEIN"/>
    <property type="match status" value="1"/>
</dbReference>
<dbReference type="Gene3D" id="3.20.20.100">
    <property type="entry name" value="NADP-dependent oxidoreductase domain"/>
    <property type="match status" value="1"/>
</dbReference>
<gene>
    <name evidence="3" type="ORF">ACH47X_07255</name>
</gene>
<proteinExistence type="predicted"/>
<dbReference type="SUPFAM" id="SSF51430">
    <property type="entry name" value="NAD(P)-linked oxidoreductase"/>
    <property type="match status" value="1"/>
</dbReference>
<dbReference type="PANTHER" id="PTHR43364">
    <property type="entry name" value="NADH-SPECIFIC METHYLGLYOXAL REDUCTASE-RELATED"/>
    <property type="match status" value="1"/>
</dbReference>
<dbReference type="RefSeq" id="WP_397402801.1">
    <property type="nucleotide sequence ID" value="NZ_JBIRYI010000003.1"/>
</dbReference>
<dbReference type="EMBL" id="JBIRYI010000003">
    <property type="protein sequence ID" value="MFI2486690.1"/>
    <property type="molecule type" value="Genomic_DNA"/>
</dbReference>
<dbReference type="Proteomes" id="UP001611580">
    <property type="component" value="Unassembled WGS sequence"/>
</dbReference>
<feature type="domain" description="NADP-dependent oxidoreductase" evidence="2">
    <location>
        <begin position="19"/>
        <end position="326"/>
    </location>
</feature>
<keyword evidence="1" id="KW-0560">Oxidoreductase</keyword>
<keyword evidence="4" id="KW-1185">Reference proteome</keyword>
<evidence type="ECO:0000313" key="3">
    <source>
        <dbReference type="EMBL" id="MFI2486690.1"/>
    </source>
</evidence>
<dbReference type="PROSITE" id="PS51257">
    <property type="entry name" value="PROKAR_LIPOPROTEIN"/>
    <property type="match status" value="1"/>
</dbReference>
<reference evidence="3 4" key="1">
    <citation type="submission" date="2024-10" db="EMBL/GenBank/DDBJ databases">
        <title>The Natural Products Discovery Center: Release of the First 8490 Sequenced Strains for Exploring Actinobacteria Biosynthetic Diversity.</title>
        <authorList>
            <person name="Kalkreuter E."/>
            <person name="Kautsar S.A."/>
            <person name="Yang D."/>
            <person name="Bader C.D."/>
            <person name="Teijaro C.N."/>
            <person name="Fluegel L."/>
            <person name="Davis C.M."/>
            <person name="Simpson J.R."/>
            <person name="Lauterbach L."/>
            <person name="Steele A.D."/>
            <person name="Gui C."/>
            <person name="Meng S."/>
            <person name="Li G."/>
            <person name="Viehrig K."/>
            <person name="Ye F."/>
            <person name="Su P."/>
            <person name="Kiefer A.F."/>
            <person name="Nichols A."/>
            <person name="Cepeda A.J."/>
            <person name="Yan W."/>
            <person name="Fan B."/>
            <person name="Jiang Y."/>
            <person name="Adhikari A."/>
            <person name="Zheng C.-J."/>
            <person name="Schuster L."/>
            <person name="Cowan T.M."/>
            <person name="Smanski M.J."/>
            <person name="Chevrette M.G."/>
            <person name="De Carvalho L.P.S."/>
            <person name="Shen B."/>
        </authorList>
    </citation>
    <scope>NUCLEOTIDE SEQUENCE [LARGE SCALE GENOMIC DNA]</scope>
    <source>
        <strain evidence="3 4">NPDC019481</strain>
    </source>
</reference>
<comment type="caution">
    <text evidence="3">The sequence shown here is derived from an EMBL/GenBank/DDBJ whole genome shotgun (WGS) entry which is preliminary data.</text>
</comment>